<dbReference type="GO" id="GO:0009229">
    <property type="term" value="P:thiamine diphosphate biosynthetic process"/>
    <property type="evidence" value="ECO:0007669"/>
    <property type="project" value="UniProtKB-UniPathway"/>
</dbReference>
<dbReference type="InterPro" id="IPR029056">
    <property type="entry name" value="Ribokinase-like"/>
</dbReference>
<dbReference type="Pfam" id="PF08543">
    <property type="entry name" value="Phos_pyr_kin"/>
    <property type="match status" value="1"/>
</dbReference>
<dbReference type="OrthoDB" id="9810880at2"/>
<proteinExistence type="predicted"/>
<dbReference type="UniPathway" id="UPA00060">
    <property type="reaction ID" value="UER00138"/>
</dbReference>
<comment type="pathway">
    <text evidence="1">Cofactor biosynthesis; thiamine diphosphate biosynthesis.</text>
</comment>
<gene>
    <name evidence="4" type="primary">thiD</name>
    <name evidence="4" type="ORF">So717_33570</name>
</gene>
<dbReference type="InterPro" id="IPR013749">
    <property type="entry name" value="PM/HMP-P_kinase-1"/>
</dbReference>
<reference evidence="4 5" key="1">
    <citation type="submission" date="2019-12" db="EMBL/GenBank/DDBJ databases">
        <title>Roseobacter cerasinus sp. nov., isolated from seawater around aquaculture.</title>
        <authorList>
            <person name="Muramatsu S."/>
            <person name="Takabe Y."/>
            <person name="Mori K."/>
            <person name="Takaichi S."/>
            <person name="Hanada S."/>
        </authorList>
    </citation>
    <scope>NUCLEOTIDE SEQUENCE [LARGE SCALE GENOMIC DNA]</scope>
    <source>
        <strain evidence="4 5">AI77</strain>
    </source>
</reference>
<dbReference type="EMBL" id="BLIV01000007">
    <property type="protein sequence ID" value="GFE51604.1"/>
    <property type="molecule type" value="Genomic_DNA"/>
</dbReference>
<dbReference type="InterPro" id="IPR004399">
    <property type="entry name" value="HMP/HMP-P_kinase_dom"/>
</dbReference>
<keyword evidence="5" id="KW-1185">Reference proteome</keyword>
<accession>A0A640VVH9</accession>
<dbReference type="Proteomes" id="UP000436522">
    <property type="component" value="Unassembled WGS sequence"/>
</dbReference>
<dbReference type="EC" id="2.7.1.49" evidence="2"/>
<dbReference type="PANTHER" id="PTHR20858:SF17">
    <property type="entry name" value="HYDROXYMETHYLPYRIMIDINE_PHOSPHOMETHYLPYRIMIDINE KINASE THI20-RELATED"/>
    <property type="match status" value="1"/>
</dbReference>
<evidence type="ECO:0000256" key="2">
    <source>
        <dbReference type="ARBA" id="ARBA00012135"/>
    </source>
</evidence>
<feature type="domain" description="Pyridoxamine kinase/Phosphomethylpyrimidine kinase" evidence="3">
    <location>
        <begin position="11"/>
        <end position="239"/>
    </location>
</feature>
<dbReference type="CDD" id="cd01169">
    <property type="entry name" value="HMPP_kinase"/>
    <property type="match status" value="1"/>
</dbReference>
<comment type="caution">
    <text evidence="4">The sequence shown here is derived from an EMBL/GenBank/DDBJ whole genome shotgun (WGS) entry which is preliminary data.</text>
</comment>
<organism evidence="4 5">
    <name type="scientific">Roseobacter cerasinus</name>
    <dbReference type="NCBI Taxonomy" id="2602289"/>
    <lineage>
        <taxon>Bacteria</taxon>
        <taxon>Pseudomonadati</taxon>
        <taxon>Pseudomonadota</taxon>
        <taxon>Alphaproteobacteria</taxon>
        <taxon>Rhodobacterales</taxon>
        <taxon>Roseobacteraceae</taxon>
        <taxon>Roseobacter</taxon>
    </lineage>
</organism>
<evidence type="ECO:0000259" key="3">
    <source>
        <dbReference type="Pfam" id="PF08543"/>
    </source>
</evidence>
<protein>
    <recommendedName>
        <fullName evidence="2">hydroxymethylpyrimidine kinase</fullName>
        <ecNumber evidence="2">2.7.1.49</ecNumber>
    </recommendedName>
</protein>
<dbReference type="GO" id="GO:0005829">
    <property type="term" value="C:cytosol"/>
    <property type="evidence" value="ECO:0007669"/>
    <property type="project" value="TreeGrafter"/>
</dbReference>
<dbReference type="GO" id="GO:0009228">
    <property type="term" value="P:thiamine biosynthetic process"/>
    <property type="evidence" value="ECO:0007669"/>
    <property type="project" value="InterPro"/>
</dbReference>
<dbReference type="GO" id="GO:0008972">
    <property type="term" value="F:phosphomethylpyrimidine kinase activity"/>
    <property type="evidence" value="ECO:0007669"/>
    <property type="project" value="InterPro"/>
</dbReference>
<evidence type="ECO:0000313" key="4">
    <source>
        <dbReference type="EMBL" id="GFE51604.1"/>
    </source>
</evidence>
<name>A0A640VVH9_9RHOB</name>
<dbReference type="AlphaFoldDB" id="A0A640VVH9"/>
<sequence length="251" mass="25696">MPRLLVIAGTDCSGGAGLTRDTTVASAFGVEVAPVVTVVTAQTNAQFVDQQAVAAPVVLRQLDAAAQSGALDAVKIGALGTTETAQAVAEWLAERSIPTVMDPVLKSSSGGALIRGGLPGDLLAQVDLLTPNLPEAAALTGQALAADTDAMARQAGQMQSMGIGAVLIKGGHGLGAQSVDHLYHRGQRRAFEAPRLRVTRRGTGCTLATAIACHLIQGAALDDACGKAKLFVQDWLVHSSDQACSRATRGR</sequence>
<dbReference type="RefSeq" id="WP_159979520.1">
    <property type="nucleotide sequence ID" value="NZ_BLIV01000007.1"/>
</dbReference>
<evidence type="ECO:0000256" key="1">
    <source>
        <dbReference type="ARBA" id="ARBA00004948"/>
    </source>
</evidence>
<dbReference type="Gene3D" id="3.40.1190.20">
    <property type="match status" value="1"/>
</dbReference>
<dbReference type="SUPFAM" id="SSF53613">
    <property type="entry name" value="Ribokinase-like"/>
    <property type="match status" value="1"/>
</dbReference>
<keyword evidence="4" id="KW-0418">Kinase</keyword>
<evidence type="ECO:0000313" key="5">
    <source>
        <dbReference type="Proteomes" id="UP000436522"/>
    </source>
</evidence>
<dbReference type="GO" id="GO:0008902">
    <property type="term" value="F:hydroxymethylpyrimidine kinase activity"/>
    <property type="evidence" value="ECO:0007669"/>
    <property type="project" value="UniProtKB-EC"/>
</dbReference>
<keyword evidence="4" id="KW-0808">Transferase</keyword>
<dbReference type="PANTHER" id="PTHR20858">
    <property type="entry name" value="PHOSPHOMETHYLPYRIMIDINE KINASE"/>
    <property type="match status" value="1"/>
</dbReference>